<dbReference type="AlphaFoldDB" id="A0AAN8X4L7"/>
<protein>
    <submittedName>
        <fullName evidence="1">Uncharacterized protein</fullName>
    </submittedName>
</protein>
<comment type="caution">
    <text evidence="1">The sequence shown here is derived from an EMBL/GenBank/DDBJ whole genome shotgun (WGS) entry which is preliminary data.</text>
</comment>
<keyword evidence="2" id="KW-1185">Reference proteome</keyword>
<accession>A0AAN8X4L7</accession>
<evidence type="ECO:0000313" key="1">
    <source>
        <dbReference type="EMBL" id="KAK7076136.1"/>
    </source>
</evidence>
<reference evidence="1 2" key="1">
    <citation type="submission" date="2023-11" db="EMBL/GenBank/DDBJ databases">
        <title>Halocaridina rubra genome assembly.</title>
        <authorList>
            <person name="Smith C."/>
        </authorList>
    </citation>
    <scope>NUCLEOTIDE SEQUENCE [LARGE SCALE GENOMIC DNA]</scope>
    <source>
        <strain evidence="1">EP-1</strain>
        <tissue evidence="1">Whole</tissue>
    </source>
</reference>
<dbReference type="Proteomes" id="UP001381693">
    <property type="component" value="Unassembled WGS sequence"/>
</dbReference>
<gene>
    <name evidence="1" type="ORF">SK128_009682</name>
</gene>
<dbReference type="EMBL" id="JAXCGZ010009831">
    <property type="protein sequence ID" value="KAK7076136.1"/>
    <property type="molecule type" value="Genomic_DNA"/>
</dbReference>
<name>A0AAN8X4L7_HALRR</name>
<evidence type="ECO:0000313" key="2">
    <source>
        <dbReference type="Proteomes" id="UP001381693"/>
    </source>
</evidence>
<proteinExistence type="predicted"/>
<organism evidence="1 2">
    <name type="scientific">Halocaridina rubra</name>
    <name type="common">Hawaiian red shrimp</name>
    <dbReference type="NCBI Taxonomy" id="373956"/>
    <lineage>
        <taxon>Eukaryota</taxon>
        <taxon>Metazoa</taxon>
        <taxon>Ecdysozoa</taxon>
        <taxon>Arthropoda</taxon>
        <taxon>Crustacea</taxon>
        <taxon>Multicrustacea</taxon>
        <taxon>Malacostraca</taxon>
        <taxon>Eumalacostraca</taxon>
        <taxon>Eucarida</taxon>
        <taxon>Decapoda</taxon>
        <taxon>Pleocyemata</taxon>
        <taxon>Caridea</taxon>
        <taxon>Atyoidea</taxon>
        <taxon>Atyidae</taxon>
        <taxon>Halocaridina</taxon>
    </lineage>
</organism>
<feature type="non-terminal residue" evidence="1">
    <location>
        <position position="1"/>
    </location>
</feature>
<sequence>SNADVAAHIYNSTCDDIIGQWNILHPLGCLYSLDQFNHPIGAWLKQVFLGRIGSLLTEAL</sequence>
<feature type="non-terminal residue" evidence="1">
    <location>
        <position position="60"/>
    </location>
</feature>